<dbReference type="CDD" id="cd20085">
    <property type="entry name" value="XPF_nuclease_Mms4"/>
    <property type="match status" value="1"/>
</dbReference>
<keyword evidence="7" id="KW-0227">DNA damage</keyword>
<dbReference type="EMBL" id="MU858187">
    <property type="protein sequence ID" value="KAK4210030.1"/>
    <property type="molecule type" value="Genomic_DNA"/>
</dbReference>
<name>A0AAN6Y0Y6_9PEZI</name>
<feature type="region of interest" description="Disordered" evidence="14">
    <location>
        <begin position="309"/>
        <end position="360"/>
    </location>
</feature>
<dbReference type="GO" id="GO:0031297">
    <property type="term" value="P:replication fork processing"/>
    <property type="evidence" value="ECO:0007669"/>
    <property type="project" value="TreeGrafter"/>
</dbReference>
<dbReference type="GO" id="GO:0008821">
    <property type="term" value="F:crossover junction DNA endonuclease activity"/>
    <property type="evidence" value="ECO:0007669"/>
    <property type="project" value="TreeGrafter"/>
</dbReference>
<dbReference type="Pfam" id="PF02732">
    <property type="entry name" value="ERCC4"/>
    <property type="match status" value="1"/>
</dbReference>
<feature type="region of interest" description="Disordered" evidence="14">
    <location>
        <begin position="95"/>
        <end position="251"/>
    </location>
</feature>
<dbReference type="GO" id="GO:0003677">
    <property type="term" value="F:DNA binding"/>
    <property type="evidence" value="ECO:0007669"/>
    <property type="project" value="InterPro"/>
</dbReference>
<keyword evidence="5" id="KW-0479">Metal-binding</keyword>
<sequence>MTFEVISLLSSPDRGSPPPPPPAAARPRKSTSPVERRAIPAYDALDSDDPFDQDVQVAQDDNAIAQHTKQPSFAAFRTLSRKQVVTIPASDDIWSLDDDDFLKSPSPKRQRLSTDGSNLTRRTAIGAKPTTGSRRWSPSVDQLDFTSPVRESTKPTNQRTPAFPDDDDDDPFASPSPLRETPIDLTAPAARSSIIPAINLDGESDDGLFVSNDTPKRKDRKQKAPGLAVPWDPISSSAPPPTAPRNLVVQPARHMQRSVSEIITLDDSDDDNFATRIESSEDEFPDIGKLDASNRLSRIPRGKQPARLRTLGATKPKVARKPARKTAEEVAKEREEKVAAREAERERKRQEAKQAKEDKALEKQMAAALAEVNKVRTDKKVSTPEMIVQLPDTLPASQKLQAETLLKDLDVQAESWRCPIENVVKWKRKVRSRFNEELGHWEPISMRIEEEKYAMVIMPFGEFVRRVLATDNSDALESHVLLMQRAFPDHTIIYLIEALDTWMRKNRNLRNRQYVSAVLGDQPPPSTQARRRKNNEPTEYVDEDKIEDALLQLQVLHGVLIHHTNAEIETAQWIAIFTQHISTVPYRRQKEESNAAGAGFCMETGQVRTGDGAKDTYIRMLQEIGRVTAPVAYGIAAEFGSVPELVRGLEESGPLTLEGVKKSANRDGALTDRSVGQAMSKRIYKIFTGKDATSTEI</sequence>
<dbReference type="GO" id="GO:0046872">
    <property type="term" value="F:metal ion binding"/>
    <property type="evidence" value="ECO:0007669"/>
    <property type="project" value="UniProtKB-KW"/>
</dbReference>
<dbReference type="GO" id="GO:0005634">
    <property type="term" value="C:nucleus"/>
    <property type="evidence" value="ECO:0007669"/>
    <property type="project" value="UniProtKB-SubCell"/>
</dbReference>
<evidence type="ECO:0000256" key="9">
    <source>
        <dbReference type="ARBA" id="ARBA00022842"/>
    </source>
</evidence>
<dbReference type="Proteomes" id="UP001301769">
    <property type="component" value="Unassembled WGS sequence"/>
</dbReference>
<evidence type="ECO:0000256" key="13">
    <source>
        <dbReference type="ARBA" id="ARBA00023254"/>
    </source>
</evidence>
<evidence type="ECO:0000256" key="2">
    <source>
        <dbReference type="ARBA" id="ARBA00004123"/>
    </source>
</evidence>
<dbReference type="FunFam" id="1.10.150.670:FF:000004">
    <property type="entry name" value="Crossover junction endonuclease EME1"/>
    <property type="match status" value="1"/>
</dbReference>
<dbReference type="GO" id="GO:0048476">
    <property type="term" value="C:Holliday junction resolvase complex"/>
    <property type="evidence" value="ECO:0007669"/>
    <property type="project" value="InterPro"/>
</dbReference>
<keyword evidence="8" id="KW-0378">Hydrolase</keyword>
<evidence type="ECO:0000256" key="7">
    <source>
        <dbReference type="ARBA" id="ARBA00022763"/>
    </source>
</evidence>
<organism evidence="16 17">
    <name type="scientific">Rhypophila decipiens</name>
    <dbReference type="NCBI Taxonomy" id="261697"/>
    <lineage>
        <taxon>Eukaryota</taxon>
        <taxon>Fungi</taxon>
        <taxon>Dikarya</taxon>
        <taxon>Ascomycota</taxon>
        <taxon>Pezizomycotina</taxon>
        <taxon>Sordariomycetes</taxon>
        <taxon>Sordariomycetidae</taxon>
        <taxon>Sordariales</taxon>
        <taxon>Naviculisporaceae</taxon>
        <taxon>Rhypophila</taxon>
    </lineage>
</organism>
<evidence type="ECO:0000256" key="8">
    <source>
        <dbReference type="ARBA" id="ARBA00022801"/>
    </source>
</evidence>
<keyword evidence="4" id="KW-0540">Nuclease</keyword>
<gene>
    <name evidence="16" type="ORF">QBC37DRAFT_43142</name>
</gene>
<evidence type="ECO:0000256" key="3">
    <source>
        <dbReference type="ARBA" id="ARBA00005313"/>
    </source>
</evidence>
<evidence type="ECO:0000313" key="16">
    <source>
        <dbReference type="EMBL" id="KAK4210030.1"/>
    </source>
</evidence>
<dbReference type="GO" id="GO:0031573">
    <property type="term" value="P:mitotic intra-S DNA damage checkpoint signaling"/>
    <property type="evidence" value="ECO:0007669"/>
    <property type="project" value="TreeGrafter"/>
</dbReference>
<keyword evidence="11" id="KW-0234">DNA repair</keyword>
<feature type="compositionally biased region" description="Low complexity" evidence="14">
    <location>
        <begin position="187"/>
        <end position="198"/>
    </location>
</feature>
<reference evidence="16" key="2">
    <citation type="submission" date="2023-05" db="EMBL/GenBank/DDBJ databases">
        <authorList>
            <consortium name="Lawrence Berkeley National Laboratory"/>
            <person name="Steindorff A."/>
            <person name="Hensen N."/>
            <person name="Bonometti L."/>
            <person name="Westerberg I."/>
            <person name="Brannstrom I.O."/>
            <person name="Guillou S."/>
            <person name="Cros-Aarteil S."/>
            <person name="Calhoun S."/>
            <person name="Haridas S."/>
            <person name="Kuo A."/>
            <person name="Mondo S."/>
            <person name="Pangilinan J."/>
            <person name="Riley R."/>
            <person name="Labutti K."/>
            <person name="Andreopoulos B."/>
            <person name="Lipzen A."/>
            <person name="Chen C."/>
            <person name="Yanf M."/>
            <person name="Daum C."/>
            <person name="Ng V."/>
            <person name="Clum A."/>
            <person name="Ohm R."/>
            <person name="Martin F."/>
            <person name="Silar P."/>
            <person name="Natvig D."/>
            <person name="Lalanne C."/>
            <person name="Gautier V."/>
            <person name="Ament-Velasquez S.L."/>
            <person name="Kruys A."/>
            <person name="Hutchinson M.I."/>
            <person name="Powell A.J."/>
            <person name="Barry K."/>
            <person name="Miller A.N."/>
            <person name="Grigoriev I.V."/>
            <person name="Debuchy R."/>
            <person name="Gladieux P."/>
            <person name="Thoren M.H."/>
            <person name="Johannesson H."/>
        </authorList>
    </citation>
    <scope>NUCLEOTIDE SEQUENCE</scope>
    <source>
        <strain evidence="16">PSN293</strain>
    </source>
</reference>
<dbReference type="PANTHER" id="PTHR21077:SF5">
    <property type="entry name" value="CROSSOVER JUNCTION ENDONUCLEASE MMS4"/>
    <property type="match status" value="1"/>
</dbReference>
<evidence type="ECO:0000256" key="12">
    <source>
        <dbReference type="ARBA" id="ARBA00023242"/>
    </source>
</evidence>
<dbReference type="Gene3D" id="1.10.150.670">
    <property type="entry name" value="Crossover junction endonuclease EME1, DNA-binding domain"/>
    <property type="match status" value="1"/>
</dbReference>
<keyword evidence="12" id="KW-0539">Nucleus</keyword>
<dbReference type="AlphaFoldDB" id="A0AAN6Y0Y6"/>
<feature type="domain" description="ERCC4" evidence="15">
    <location>
        <begin position="404"/>
        <end position="650"/>
    </location>
</feature>
<evidence type="ECO:0000256" key="4">
    <source>
        <dbReference type="ARBA" id="ARBA00022722"/>
    </source>
</evidence>
<keyword evidence="13" id="KW-0469">Meiosis</keyword>
<comment type="subcellular location">
    <subcellularLocation>
        <location evidence="2">Nucleus</location>
    </subcellularLocation>
</comment>
<dbReference type="GO" id="GO:0000712">
    <property type="term" value="P:resolution of meiotic recombination intermediates"/>
    <property type="evidence" value="ECO:0007669"/>
    <property type="project" value="TreeGrafter"/>
</dbReference>
<dbReference type="InterPro" id="IPR047521">
    <property type="entry name" value="XPF_nuclease_EME1_ascomycetes"/>
</dbReference>
<accession>A0AAN6Y0Y6</accession>
<keyword evidence="10" id="KW-0233">DNA recombination</keyword>
<dbReference type="GO" id="GO:0006302">
    <property type="term" value="P:double-strand break repair"/>
    <property type="evidence" value="ECO:0007669"/>
    <property type="project" value="TreeGrafter"/>
</dbReference>
<dbReference type="InterPro" id="IPR033310">
    <property type="entry name" value="Mms4/EME1/EME2"/>
</dbReference>
<comment type="caution">
    <text evidence="16">The sequence shown here is derived from an EMBL/GenBank/DDBJ whole genome shotgun (WGS) entry which is preliminary data.</text>
</comment>
<evidence type="ECO:0000259" key="15">
    <source>
        <dbReference type="SMART" id="SM00891"/>
    </source>
</evidence>
<dbReference type="Gene3D" id="3.40.50.10130">
    <property type="match status" value="1"/>
</dbReference>
<evidence type="ECO:0000256" key="1">
    <source>
        <dbReference type="ARBA" id="ARBA00001946"/>
    </source>
</evidence>
<dbReference type="InterPro" id="IPR006166">
    <property type="entry name" value="ERCC4_domain"/>
</dbReference>
<evidence type="ECO:0000313" key="17">
    <source>
        <dbReference type="Proteomes" id="UP001301769"/>
    </source>
</evidence>
<feature type="compositionally biased region" description="Polar residues" evidence="14">
    <location>
        <begin position="130"/>
        <end position="140"/>
    </location>
</feature>
<feature type="region of interest" description="Disordered" evidence="14">
    <location>
        <begin position="518"/>
        <end position="539"/>
    </location>
</feature>
<keyword evidence="9" id="KW-0460">Magnesium</keyword>
<comment type="similarity">
    <text evidence="3">Belongs to the EME1/MMS4 family.</text>
</comment>
<feature type="region of interest" description="Disordered" evidence="14">
    <location>
        <begin position="1"/>
        <end position="36"/>
    </location>
</feature>
<dbReference type="SMART" id="SM00891">
    <property type="entry name" value="ERCC4"/>
    <property type="match status" value="1"/>
</dbReference>
<dbReference type="PANTHER" id="PTHR21077">
    <property type="entry name" value="EME1 PROTEIN"/>
    <property type="match status" value="1"/>
</dbReference>
<protein>
    <submittedName>
        <fullName evidence="16">ERCC4 domain-containing protein</fullName>
    </submittedName>
</protein>
<proteinExistence type="inferred from homology"/>
<evidence type="ECO:0000256" key="11">
    <source>
        <dbReference type="ARBA" id="ARBA00023204"/>
    </source>
</evidence>
<evidence type="ECO:0000256" key="5">
    <source>
        <dbReference type="ARBA" id="ARBA00022723"/>
    </source>
</evidence>
<reference evidence="16" key="1">
    <citation type="journal article" date="2023" name="Mol. Phylogenet. Evol.">
        <title>Genome-scale phylogeny and comparative genomics of the fungal order Sordariales.</title>
        <authorList>
            <person name="Hensen N."/>
            <person name="Bonometti L."/>
            <person name="Westerberg I."/>
            <person name="Brannstrom I.O."/>
            <person name="Guillou S."/>
            <person name="Cros-Aarteil S."/>
            <person name="Calhoun S."/>
            <person name="Haridas S."/>
            <person name="Kuo A."/>
            <person name="Mondo S."/>
            <person name="Pangilinan J."/>
            <person name="Riley R."/>
            <person name="LaButti K."/>
            <person name="Andreopoulos B."/>
            <person name="Lipzen A."/>
            <person name="Chen C."/>
            <person name="Yan M."/>
            <person name="Daum C."/>
            <person name="Ng V."/>
            <person name="Clum A."/>
            <person name="Steindorff A."/>
            <person name="Ohm R.A."/>
            <person name="Martin F."/>
            <person name="Silar P."/>
            <person name="Natvig D.O."/>
            <person name="Lalanne C."/>
            <person name="Gautier V."/>
            <person name="Ament-Velasquez S.L."/>
            <person name="Kruys A."/>
            <person name="Hutchinson M.I."/>
            <person name="Powell A.J."/>
            <person name="Barry K."/>
            <person name="Miller A.N."/>
            <person name="Grigoriev I.V."/>
            <person name="Debuchy R."/>
            <person name="Gladieux P."/>
            <person name="Hiltunen Thoren M."/>
            <person name="Johannesson H."/>
        </authorList>
    </citation>
    <scope>NUCLEOTIDE SEQUENCE</scope>
    <source>
        <strain evidence="16">PSN293</strain>
    </source>
</reference>
<evidence type="ECO:0000256" key="14">
    <source>
        <dbReference type="SAM" id="MobiDB-lite"/>
    </source>
</evidence>
<feature type="compositionally biased region" description="Basic and acidic residues" evidence="14">
    <location>
        <begin position="325"/>
        <end position="360"/>
    </location>
</feature>
<keyword evidence="6" id="KW-0255">Endonuclease</keyword>
<keyword evidence="17" id="KW-1185">Reference proteome</keyword>
<evidence type="ECO:0000256" key="10">
    <source>
        <dbReference type="ARBA" id="ARBA00023172"/>
    </source>
</evidence>
<evidence type="ECO:0000256" key="6">
    <source>
        <dbReference type="ARBA" id="ARBA00022759"/>
    </source>
</evidence>
<dbReference type="InterPro" id="IPR042530">
    <property type="entry name" value="EME1/EME2_C"/>
</dbReference>
<comment type="cofactor">
    <cofactor evidence="1">
        <name>Mg(2+)</name>
        <dbReference type="ChEBI" id="CHEBI:18420"/>
    </cofactor>
</comment>
<feature type="compositionally biased region" description="Pro residues" evidence="14">
    <location>
        <begin position="15"/>
        <end position="24"/>
    </location>
</feature>